<evidence type="ECO:0000256" key="3">
    <source>
        <dbReference type="SAM" id="MobiDB-lite"/>
    </source>
</evidence>
<evidence type="ECO:0000256" key="2">
    <source>
        <dbReference type="PROSITE-ProRule" id="PRU00708"/>
    </source>
</evidence>
<feature type="region of interest" description="Disordered" evidence="3">
    <location>
        <begin position="879"/>
        <end position="993"/>
    </location>
</feature>
<dbReference type="InterPro" id="IPR005113">
    <property type="entry name" value="uDENN_dom"/>
</dbReference>
<reference evidence="6" key="1">
    <citation type="submission" date="2021-04" db="EMBL/GenBank/DDBJ databases">
        <authorList>
            <consortium name="Molecular Ecology Group"/>
        </authorList>
    </citation>
    <scope>NUCLEOTIDE SEQUENCE</scope>
</reference>
<dbReference type="SMART" id="SM00800">
    <property type="entry name" value="uDENN"/>
    <property type="match status" value="1"/>
</dbReference>
<protein>
    <recommendedName>
        <fullName evidence="8">DENN domain-containing protein 4C</fullName>
    </recommendedName>
</protein>
<evidence type="ECO:0008006" key="8">
    <source>
        <dbReference type="Google" id="ProtNLM"/>
    </source>
</evidence>
<dbReference type="Pfam" id="PF03456">
    <property type="entry name" value="uDENN"/>
    <property type="match status" value="1"/>
</dbReference>
<dbReference type="PANTHER" id="PTHR12296:SF30">
    <property type="entry name" value="DENN DOMAIN-CONTAINING PROTEIN CRAG"/>
    <property type="match status" value="1"/>
</dbReference>
<dbReference type="OrthoDB" id="75250at2759"/>
<feature type="domain" description="MABP" evidence="5">
    <location>
        <begin position="38"/>
        <end position="195"/>
    </location>
</feature>
<dbReference type="EMBL" id="CAJHNH020007712">
    <property type="protein sequence ID" value="CAG5134892.1"/>
    <property type="molecule type" value="Genomic_DNA"/>
</dbReference>
<proteinExistence type="predicted"/>
<name>A0A8S4A3Q5_9EUPU</name>
<dbReference type="PROSITE" id="PS51375">
    <property type="entry name" value="PPR"/>
    <property type="match status" value="1"/>
</dbReference>
<dbReference type="Pfam" id="PF03455">
    <property type="entry name" value="dDENN"/>
    <property type="match status" value="1"/>
</dbReference>
<keyword evidence="7" id="KW-1185">Reference proteome</keyword>
<dbReference type="GO" id="GO:0032483">
    <property type="term" value="P:regulation of Rab protein signal transduction"/>
    <property type="evidence" value="ECO:0007669"/>
    <property type="project" value="TreeGrafter"/>
</dbReference>
<dbReference type="InterPro" id="IPR043153">
    <property type="entry name" value="DENN_C"/>
</dbReference>
<dbReference type="Gene3D" id="2.100.10.50">
    <property type="match status" value="1"/>
</dbReference>
<feature type="repeat" description="PPR" evidence="2">
    <location>
        <begin position="774"/>
        <end position="808"/>
    </location>
</feature>
<keyword evidence="1" id="KW-0344">Guanine-nucleotide releasing factor</keyword>
<dbReference type="Proteomes" id="UP000678393">
    <property type="component" value="Unassembled WGS sequence"/>
</dbReference>
<dbReference type="InterPro" id="IPR011990">
    <property type="entry name" value="TPR-like_helical_dom_sf"/>
</dbReference>
<sequence length="1452" mass="164486">MDDRRVADYFVVAGLDKDQQLPLEEFSNEAITKPSFRQDPITDITVINRTLGEKIPKGYECIELTPTGFPANLNHGSIRCPDMFICYKRGRDKPPLKDLGILYEGKERVMEGCEVVHTTMQGHPANVNNSSSSRTYITFRRAEKSAPSDTLVVVDICVILGNRGEEPPLTFLKILKNLNKGMLGSDVYLCYKKAMVKTDVLAYKASILGRYPAEDYEDFPLPESVPMFCLPMGATIECWSAEAQHPLPNFSTFILTGAGGEKVYGAAVSFYEEYKEEDLTDMQLRSLGLKNKHIREQYRILKTVHIRKSISLLSHWPFFDAFKKFLSHLYKVSITGPHTVPIERHISHFMYHLNHDSLSLCMPEDSPLPQSGASFITMLRNLGPELTMNLLLFVLLESKILLHSLRPTVLTEVAEAVSTMIFPLHWQCPYIPLCPLGLSDVLNAPCPFIVGVDSRYFDLYDPPPDIICVDLDTDRIQMPEDKKSLSFKFLPKKPTRVMQECLSKLYEKASQPNVLKNDSDEVSLEMTHFDQDFRRKKKSMQLELAIQEVFLRFFASILKDYKSYLNPIMKAPNIRATDATSLFDMQGFLKSRDKTTTKFYHQLMHTQMFSRFIEERSFVSDRDAGLTFFDECAEKVDEMRDEPRLIEIDDSQTSERTVFIMPPEPGCYNGFPLLKSELFLSKKKSVLSLPTKQPCPNSPLARRTKQEVRSAQKIALQQVGNPETWAKCILSYCYSLWFVVYPAFVQANHKKTECLKTGLAVLRKMEQARLITVDEVCYRVVMQLAGQFNKPGMAVQVFSQMKKHGVHPNAITYGYYNKVMLEAKWPSPQSKGHLTWLKIRNVILGIAQFRHLLRRRSVSVYSNSGSEFDQISRTSADSYLAEGQPNSKVEVNRSDSAALKDSSATTGEGLNEKSGSFEERMSSGRRRHRSASESHNKPSRSMSLFASWKPPRNNSAANHTESSRLHSGVAKGQVSTPSSKEMASGHVCDPDAQKDIKTVNSPSINSLASLPQSDSFVSRLLKTVDELNTSSPLPSVDMPSTCEELAASSSSACLSDCNHDMVLQSSPEPAVTTAASYSCNTDAVAMEVEISSCSRCTKCSRLIYDEEIMAGWTAEDSNLNTSCSITEKLLATSGHIEIDTDTVSKDVEETEQVESQSVKDSKLTAVEEDTHRPHKDNCVTTTTEALMSSTTGESTETNIQHTPHVVEGEHLWYFLFFRLPSTSESIVVPYLSPLVLRKEVEYVLDHEGDDCLATDTFVEEHPIIFWNLVWFFHRIDVPTHLTTFLLSSKALSCNTPEVLKLLWDNVRIHDEVGIPMYTAWRAGTVVTNFTLFFPSIFKKFMLFVCVCSSLMWQIIASIKRNDVLSGIKQIASARRRMTSRKRRFRSMYREILFLSFAACGRENIDHDAFDREYTIAFTEKLQKAEKQRLQLDDHPKADNVQWCRRLFSELEV</sequence>
<dbReference type="PROSITE" id="PS51498">
    <property type="entry name" value="MABP"/>
    <property type="match status" value="1"/>
</dbReference>
<dbReference type="InterPro" id="IPR051696">
    <property type="entry name" value="DENN_Domain_GEFs"/>
</dbReference>
<gene>
    <name evidence="6" type="ORF">CUNI_LOCUS20450</name>
</gene>
<dbReference type="InterPro" id="IPR001194">
    <property type="entry name" value="cDENN_dom"/>
</dbReference>
<dbReference type="Gene3D" id="1.25.40.10">
    <property type="entry name" value="Tetratricopeptide repeat domain"/>
    <property type="match status" value="1"/>
</dbReference>
<evidence type="ECO:0000313" key="6">
    <source>
        <dbReference type="EMBL" id="CAG5134892.1"/>
    </source>
</evidence>
<dbReference type="SMART" id="SM00801">
    <property type="entry name" value="dDENN"/>
    <property type="match status" value="1"/>
</dbReference>
<accession>A0A8S4A3Q5</accession>
<dbReference type="GO" id="GO:0031410">
    <property type="term" value="C:cytoplasmic vesicle"/>
    <property type="evidence" value="ECO:0007669"/>
    <property type="project" value="TreeGrafter"/>
</dbReference>
<dbReference type="InterPro" id="IPR023341">
    <property type="entry name" value="MABP"/>
</dbReference>
<dbReference type="GO" id="GO:0005085">
    <property type="term" value="F:guanyl-nucleotide exchange factor activity"/>
    <property type="evidence" value="ECO:0007669"/>
    <property type="project" value="UniProtKB-KW"/>
</dbReference>
<dbReference type="InterPro" id="IPR002885">
    <property type="entry name" value="PPR_rpt"/>
</dbReference>
<evidence type="ECO:0000259" key="4">
    <source>
        <dbReference type="PROSITE" id="PS50211"/>
    </source>
</evidence>
<evidence type="ECO:0000259" key="5">
    <source>
        <dbReference type="PROSITE" id="PS51498"/>
    </source>
</evidence>
<dbReference type="InterPro" id="IPR037516">
    <property type="entry name" value="Tripartite_DENN"/>
</dbReference>
<evidence type="ECO:0000313" key="7">
    <source>
        <dbReference type="Proteomes" id="UP000678393"/>
    </source>
</evidence>
<dbReference type="SMART" id="SM00799">
    <property type="entry name" value="DENN"/>
    <property type="match status" value="1"/>
</dbReference>
<dbReference type="Pfam" id="PF02141">
    <property type="entry name" value="DENN"/>
    <property type="match status" value="1"/>
</dbReference>
<comment type="caution">
    <text evidence="6">The sequence shown here is derived from an EMBL/GenBank/DDBJ whole genome shotgun (WGS) entry which is preliminary data.</text>
</comment>
<organism evidence="6 7">
    <name type="scientific">Candidula unifasciata</name>
    <dbReference type="NCBI Taxonomy" id="100452"/>
    <lineage>
        <taxon>Eukaryota</taxon>
        <taxon>Metazoa</taxon>
        <taxon>Spiralia</taxon>
        <taxon>Lophotrochozoa</taxon>
        <taxon>Mollusca</taxon>
        <taxon>Gastropoda</taxon>
        <taxon>Heterobranchia</taxon>
        <taxon>Euthyneura</taxon>
        <taxon>Panpulmonata</taxon>
        <taxon>Eupulmonata</taxon>
        <taxon>Stylommatophora</taxon>
        <taxon>Helicina</taxon>
        <taxon>Helicoidea</taxon>
        <taxon>Geomitridae</taxon>
        <taxon>Candidula</taxon>
    </lineage>
</organism>
<evidence type="ECO:0000256" key="1">
    <source>
        <dbReference type="ARBA" id="ARBA00022658"/>
    </source>
</evidence>
<dbReference type="InterPro" id="IPR005112">
    <property type="entry name" value="dDENN_dom"/>
</dbReference>
<dbReference type="Gene3D" id="3.40.50.11500">
    <property type="match status" value="1"/>
</dbReference>
<dbReference type="PROSITE" id="PS50211">
    <property type="entry name" value="DENN"/>
    <property type="match status" value="1"/>
</dbReference>
<feature type="domain" description="UDENN" evidence="4">
    <location>
        <begin position="187"/>
        <end position="625"/>
    </location>
</feature>
<dbReference type="PANTHER" id="PTHR12296">
    <property type="entry name" value="DENN DOMAIN-CONTAINING PROTEIN 4"/>
    <property type="match status" value="1"/>
</dbReference>